<reference evidence="5" key="1">
    <citation type="journal article" date="2020" name="Fungal Divers.">
        <title>Resolving the Mortierellaceae phylogeny through synthesis of multi-gene phylogenetics and phylogenomics.</title>
        <authorList>
            <person name="Vandepol N."/>
            <person name="Liber J."/>
            <person name="Desiro A."/>
            <person name="Na H."/>
            <person name="Kennedy M."/>
            <person name="Barry K."/>
            <person name="Grigoriev I.V."/>
            <person name="Miller A.N."/>
            <person name="O'Donnell K."/>
            <person name="Stajich J.E."/>
            <person name="Bonito G."/>
        </authorList>
    </citation>
    <scope>NUCLEOTIDE SEQUENCE</scope>
    <source>
        <strain evidence="5">KOD948</strain>
    </source>
</reference>
<feature type="domain" description="Ras-GEF" evidence="4">
    <location>
        <begin position="461"/>
        <end position="730"/>
    </location>
</feature>
<protein>
    <recommendedName>
        <fullName evidence="4">Ras-GEF domain-containing protein</fullName>
    </recommendedName>
</protein>
<feature type="region of interest" description="Disordered" evidence="3">
    <location>
        <begin position="13"/>
        <end position="148"/>
    </location>
</feature>
<dbReference type="Proteomes" id="UP000726737">
    <property type="component" value="Unassembled WGS sequence"/>
</dbReference>
<dbReference type="InterPro" id="IPR008937">
    <property type="entry name" value="Ras-like_GEF"/>
</dbReference>
<dbReference type="GO" id="GO:0005085">
    <property type="term" value="F:guanyl-nucleotide exchange factor activity"/>
    <property type="evidence" value="ECO:0007669"/>
    <property type="project" value="UniProtKB-KW"/>
</dbReference>
<dbReference type="PANTHER" id="PTHR23113">
    <property type="entry name" value="GUANINE NUCLEOTIDE EXCHANGE FACTOR"/>
    <property type="match status" value="1"/>
</dbReference>
<dbReference type="GO" id="GO:0005886">
    <property type="term" value="C:plasma membrane"/>
    <property type="evidence" value="ECO:0007669"/>
    <property type="project" value="TreeGrafter"/>
</dbReference>
<dbReference type="PROSITE" id="PS50009">
    <property type="entry name" value="RASGEF_CAT"/>
    <property type="match status" value="1"/>
</dbReference>
<dbReference type="PANTHER" id="PTHR23113:SF368">
    <property type="entry name" value="CELL DIVISION CONTROL PROTEIN 25"/>
    <property type="match status" value="1"/>
</dbReference>
<gene>
    <name evidence="5" type="ORF">BG011_008824</name>
</gene>
<accession>A0A9P6QDW0</accession>
<feature type="compositionally biased region" description="Low complexity" evidence="3">
    <location>
        <begin position="81"/>
        <end position="119"/>
    </location>
</feature>
<sequence length="884" mass="96930">MLTEQLQAAAAAAAAAASNMSGTTLSTSQPMSSIKEESTLTEEPAAIKEHVIIKEHTEKDEIKEDETPIVEEESIVEEEFTCTTTSTSTSTTPTTPTTPSTSASSRQTSASSVTPSSPAIYSPLLRAASIGHSPRPTRRLPPSPQPESLIVSQSELDSIQTAHHAIQNSINSSVPGDVVFDCLDHITQLTDEPHAISSSTDDEPASVSKPPLLPKPLHLYSKIDEPRTSEDLTLDEEYSEEDDDEETDQVEDQRPLLQLRRKTSSPNIAIPATRRRPGTSVSVPASPSHSPPYIPSSLSSSHGMNSFTEAHYSPHRLNSVNTLISVIPEGCVDPTSLVEAERIHGDGEKLPGLKTYSPSDHLPCIPISPLKTSNWSLVEKEESWAAMVEETKQKLQMMSIPSPTQKESNSERRPEDERDYYTLQEDLHKYKLQINNVVATIVKVRELIYRSASTTSILEFPPYLIAYQLTLVESAIFLEIPNSALLSHSPKTPHKNITASTDFFNYLTRTIEYSILFPPDASGRAQCMNHWVKVAVKLHELENFQTLKAVLCALGTPPIKRLKRTWSFMPRKSANKLETLWELMSETRNYGKYREMINSLCTGTIIPSPETTSPVLSDAASSISASRFDILGGSWTNSDIKVAKEATRRPMVPFLGTFIMDMTYLLAAVKSNNHHGSSTPSRSAQIPATSSLRERSLSVSTSFSPADDVRVQDLLLTLTAYQSGPRYSPQPPRSFIKASIKSQNHFRAPSLSSALQITTKYRNSAAAAMDRDRSLLSYDDDEDEMYGGIAGSGGIRSSQQLILHYLLTRPWVPERMVDELSMIREPSKNSRSSSSGSSTGSISSRSGMSTSSSIYSQSSDPRSSHGSSEYSRPTSMEESSPGGG</sequence>
<evidence type="ECO:0000313" key="5">
    <source>
        <dbReference type="EMBL" id="KAG0263417.1"/>
    </source>
</evidence>
<dbReference type="Gene3D" id="1.10.840.10">
    <property type="entry name" value="Ras guanine-nucleotide exchange factors catalytic domain"/>
    <property type="match status" value="1"/>
</dbReference>
<feature type="compositionally biased region" description="Polar residues" evidence="3">
    <location>
        <begin position="18"/>
        <end position="32"/>
    </location>
</feature>
<feature type="compositionally biased region" description="Polar residues" evidence="3">
    <location>
        <begin position="865"/>
        <end position="878"/>
    </location>
</feature>
<feature type="compositionally biased region" description="Basic and acidic residues" evidence="3">
    <location>
        <begin position="408"/>
        <end position="417"/>
    </location>
</feature>
<proteinExistence type="predicted"/>
<name>A0A9P6QDW0_9FUNG</name>
<dbReference type="EMBL" id="JAAAJA010000075">
    <property type="protein sequence ID" value="KAG0263417.1"/>
    <property type="molecule type" value="Genomic_DNA"/>
</dbReference>
<evidence type="ECO:0000313" key="6">
    <source>
        <dbReference type="Proteomes" id="UP000726737"/>
    </source>
</evidence>
<evidence type="ECO:0000256" key="3">
    <source>
        <dbReference type="SAM" id="MobiDB-lite"/>
    </source>
</evidence>
<keyword evidence="6" id="KW-1185">Reference proteome</keyword>
<dbReference type="InterPro" id="IPR001895">
    <property type="entry name" value="RASGEF_cat_dom"/>
</dbReference>
<dbReference type="SMART" id="SM00147">
    <property type="entry name" value="RasGEF"/>
    <property type="match status" value="1"/>
</dbReference>
<feature type="compositionally biased region" description="Acidic residues" evidence="3">
    <location>
        <begin position="67"/>
        <end position="80"/>
    </location>
</feature>
<dbReference type="InterPro" id="IPR023578">
    <property type="entry name" value="Ras_GEF_dom_sf"/>
</dbReference>
<keyword evidence="1 2" id="KW-0344">Guanine-nucleotide releasing factor</keyword>
<feature type="compositionally biased region" description="Basic and acidic residues" evidence="3">
    <location>
        <begin position="45"/>
        <end position="66"/>
    </location>
</feature>
<dbReference type="GO" id="GO:0007265">
    <property type="term" value="P:Ras protein signal transduction"/>
    <property type="evidence" value="ECO:0007669"/>
    <property type="project" value="TreeGrafter"/>
</dbReference>
<feature type="compositionally biased region" description="Basic and acidic residues" evidence="3">
    <location>
        <begin position="221"/>
        <end position="230"/>
    </location>
</feature>
<evidence type="ECO:0000256" key="2">
    <source>
        <dbReference type="PROSITE-ProRule" id="PRU00168"/>
    </source>
</evidence>
<feature type="region of interest" description="Disordered" evidence="3">
    <location>
        <begin position="395"/>
        <end position="417"/>
    </location>
</feature>
<evidence type="ECO:0000259" key="4">
    <source>
        <dbReference type="PROSITE" id="PS50009"/>
    </source>
</evidence>
<feature type="compositionally biased region" description="Polar residues" evidence="3">
    <location>
        <begin position="395"/>
        <end position="407"/>
    </location>
</feature>
<organism evidence="5 6">
    <name type="scientific">Mortierella polycephala</name>
    <dbReference type="NCBI Taxonomy" id="41804"/>
    <lineage>
        <taxon>Eukaryota</taxon>
        <taxon>Fungi</taxon>
        <taxon>Fungi incertae sedis</taxon>
        <taxon>Mucoromycota</taxon>
        <taxon>Mortierellomycotina</taxon>
        <taxon>Mortierellomycetes</taxon>
        <taxon>Mortierellales</taxon>
        <taxon>Mortierellaceae</taxon>
        <taxon>Mortierella</taxon>
    </lineage>
</organism>
<feature type="compositionally biased region" description="Acidic residues" evidence="3">
    <location>
        <begin position="232"/>
        <end position="250"/>
    </location>
</feature>
<dbReference type="Pfam" id="PF00617">
    <property type="entry name" value="RasGEF"/>
    <property type="match status" value="1"/>
</dbReference>
<dbReference type="OrthoDB" id="546434at2759"/>
<dbReference type="InterPro" id="IPR036964">
    <property type="entry name" value="RASGEF_cat_dom_sf"/>
</dbReference>
<feature type="region of interest" description="Disordered" evidence="3">
    <location>
        <begin position="823"/>
        <end position="884"/>
    </location>
</feature>
<feature type="compositionally biased region" description="Low complexity" evidence="3">
    <location>
        <begin position="829"/>
        <end position="861"/>
    </location>
</feature>
<dbReference type="AlphaFoldDB" id="A0A9P6QDW0"/>
<dbReference type="SUPFAM" id="SSF48366">
    <property type="entry name" value="Ras GEF"/>
    <property type="match status" value="1"/>
</dbReference>
<comment type="caution">
    <text evidence="5">The sequence shown here is derived from an EMBL/GenBank/DDBJ whole genome shotgun (WGS) entry which is preliminary data.</text>
</comment>
<evidence type="ECO:0000256" key="1">
    <source>
        <dbReference type="ARBA" id="ARBA00022658"/>
    </source>
</evidence>
<feature type="region of interest" description="Disordered" evidence="3">
    <location>
        <begin position="194"/>
        <end position="301"/>
    </location>
</feature>